<reference evidence="1" key="1">
    <citation type="submission" date="2009-07" db="EMBL/GenBank/DDBJ databases">
        <authorList>
            <person name="Weinstock G."/>
            <person name="Sodergren E."/>
            <person name="Clifton S."/>
            <person name="Fulton L."/>
            <person name="Fulton B."/>
            <person name="Courtney L."/>
            <person name="Fronick C."/>
            <person name="Harrison M."/>
            <person name="Strong C."/>
            <person name="Farmer C."/>
            <person name="Delahaunty K."/>
            <person name="Markovic C."/>
            <person name="Hall O."/>
            <person name="Minx P."/>
            <person name="Tomlinson C."/>
            <person name="Mitreva M."/>
            <person name="Nelson J."/>
            <person name="Hou S."/>
            <person name="Wollam A."/>
            <person name="Pepin K.H."/>
            <person name="Johnson M."/>
            <person name="Bhonagiri V."/>
            <person name="Nash W.E."/>
            <person name="Warren W."/>
            <person name="Chinwalla A."/>
            <person name="Mardis E.R."/>
            <person name="Wilson R.K."/>
        </authorList>
    </citation>
    <scope>NUCLEOTIDE SEQUENCE [LARGE SCALE GENOMIC DNA]</scope>
    <source>
        <strain evidence="1">DSM 14469</strain>
    </source>
</reference>
<organism evidence="1 2">
    <name type="scientific">Marvinbryantia formatexigens DSM 14469</name>
    <dbReference type="NCBI Taxonomy" id="478749"/>
    <lineage>
        <taxon>Bacteria</taxon>
        <taxon>Bacillati</taxon>
        <taxon>Bacillota</taxon>
        <taxon>Clostridia</taxon>
        <taxon>Lachnospirales</taxon>
        <taxon>Lachnospiraceae</taxon>
        <taxon>Marvinbryantia</taxon>
    </lineage>
</organism>
<dbReference type="SUPFAM" id="SSF46894">
    <property type="entry name" value="C-terminal effector domain of the bipartite response regulators"/>
    <property type="match status" value="1"/>
</dbReference>
<proteinExistence type="predicted"/>
<evidence type="ECO:0000313" key="2">
    <source>
        <dbReference type="Proteomes" id="UP000005561"/>
    </source>
</evidence>
<evidence type="ECO:0008006" key="3">
    <source>
        <dbReference type="Google" id="ProtNLM"/>
    </source>
</evidence>
<protein>
    <recommendedName>
        <fullName evidence="3">OmpR/PhoB-type domain-containing protein</fullName>
    </recommendedName>
</protein>
<dbReference type="InterPro" id="IPR016032">
    <property type="entry name" value="Sig_transdc_resp-reg_C-effctor"/>
</dbReference>
<dbReference type="EMBL" id="ACCL02000011">
    <property type="protein sequence ID" value="EET60460.1"/>
    <property type="molecule type" value="Genomic_DNA"/>
</dbReference>
<evidence type="ECO:0000313" key="1">
    <source>
        <dbReference type="EMBL" id="EET60460.1"/>
    </source>
</evidence>
<gene>
    <name evidence="1" type="ORF">BRYFOR_07656</name>
</gene>
<name>C6LG96_9FIRM</name>
<dbReference type="Gene3D" id="1.10.10.10">
    <property type="entry name" value="Winged helix-like DNA-binding domain superfamily/Winged helix DNA-binding domain"/>
    <property type="match status" value="1"/>
</dbReference>
<comment type="caution">
    <text evidence="1">The sequence shown here is derived from an EMBL/GenBank/DDBJ whole genome shotgun (WGS) entry which is preliminary data.</text>
</comment>
<dbReference type="Proteomes" id="UP000005561">
    <property type="component" value="Unassembled WGS sequence"/>
</dbReference>
<dbReference type="AlphaFoldDB" id="C6LG96"/>
<keyword evidence="2" id="KW-1185">Reference proteome</keyword>
<dbReference type="GO" id="GO:0006355">
    <property type="term" value="P:regulation of DNA-templated transcription"/>
    <property type="evidence" value="ECO:0007669"/>
    <property type="project" value="InterPro"/>
</dbReference>
<accession>C6LG96</accession>
<dbReference type="InterPro" id="IPR036388">
    <property type="entry name" value="WH-like_DNA-bd_sf"/>
</dbReference>
<dbReference type="GO" id="GO:0003677">
    <property type="term" value="F:DNA binding"/>
    <property type="evidence" value="ECO:0007669"/>
    <property type="project" value="InterPro"/>
</dbReference>
<sequence>MVYSLRRKIGEGYIKTVVGSGYRFVGVNTDSNFTIAIGFL</sequence>